<dbReference type="Gene3D" id="3.40.50.2000">
    <property type="entry name" value="Glycogen Phosphorylase B"/>
    <property type="match status" value="2"/>
</dbReference>
<proteinExistence type="predicted"/>
<evidence type="ECO:0000259" key="1">
    <source>
        <dbReference type="Pfam" id="PF00534"/>
    </source>
</evidence>
<protein>
    <submittedName>
        <fullName evidence="3">D-inositol 3-phosphate glycosyltransferase</fullName>
        <ecNumber evidence="3">2.4.1.250</ecNumber>
    </submittedName>
</protein>
<evidence type="ECO:0000259" key="2">
    <source>
        <dbReference type="Pfam" id="PF13439"/>
    </source>
</evidence>
<keyword evidence="3" id="KW-0808">Transferase</keyword>
<dbReference type="InterPro" id="IPR028098">
    <property type="entry name" value="Glyco_trans_4-like_N"/>
</dbReference>
<keyword evidence="3" id="KW-0328">Glycosyltransferase</keyword>
<dbReference type="SUPFAM" id="SSF53756">
    <property type="entry name" value="UDP-Glycosyltransferase/glycogen phosphorylase"/>
    <property type="match status" value="1"/>
</dbReference>
<organism evidence="3 4">
    <name type="scientific">Aquisphaera giovannonii</name>
    <dbReference type="NCBI Taxonomy" id="406548"/>
    <lineage>
        <taxon>Bacteria</taxon>
        <taxon>Pseudomonadati</taxon>
        <taxon>Planctomycetota</taxon>
        <taxon>Planctomycetia</taxon>
        <taxon>Isosphaerales</taxon>
        <taxon>Isosphaeraceae</taxon>
        <taxon>Aquisphaera</taxon>
    </lineage>
</organism>
<feature type="domain" description="Glycosyl transferase family 1" evidence="1">
    <location>
        <begin position="194"/>
        <end position="358"/>
    </location>
</feature>
<dbReference type="InterPro" id="IPR001296">
    <property type="entry name" value="Glyco_trans_1"/>
</dbReference>
<dbReference type="PANTHER" id="PTHR45947:SF3">
    <property type="entry name" value="SULFOQUINOVOSYL TRANSFERASE SQD2"/>
    <property type="match status" value="1"/>
</dbReference>
<keyword evidence="4" id="KW-1185">Reference proteome</keyword>
<dbReference type="EMBL" id="CP042997">
    <property type="protein sequence ID" value="QEH37838.1"/>
    <property type="molecule type" value="Genomic_DNA"/>
</dbReference>
<dbReference type="GO" id="GO:0102710">
    <property type="term" value="F:D-inositol-3-phosphate glycosyltransferase activity"/>
    <property type="evidence" value="ECO:0007669"/>
    <property type="project" value="UniProtKB-EC"/>
</dbReference>
<name>A0A5B9WAY9_9BACT</name>
<dbReference type="AlphaFoldDB" id="A0A5B9WAY9"/>
<dbReference type="Pfam" id="PF13439">
    <property type="entry name" value="Glyco_transf_4"/>
    <property type="match status" value="1"/>
</dbReference>
<reference evidence="3 4" key="1">
    <citation type="submission" date="2019-08" db="EMBL/GenBank/DDBJ databases">
        <title>Deep-cultivation of Planctomycetes and their phenomic and genomic characterization uncovers novel biology.</title>
        <authorList>
            <person name="Wiegand S."/>
            <person name="Jogler M."/>
            <person name="Boedeker C."/>
            <person name="Pinto D."/>
            <person name="Vollmers J."/>
            <person name="Rivas-Marin E."/>
            <person name="Kohn T."/>
            <person name="Peeters S.H."/>
            <person name="Heuer A."/>
            <person name="Rast P."/>
            <person name="Oberbeckmann S."/>
            <person name="Bunk B."/>
            <person name="Jeske O."/>
            <person name="Meyerdierks A."/>
            <person name="Storesund J.E."/>
            <person name="Kallscheuer N."/>
            <person name="Luecker S."/>
            <person name="Lage O.M."/>
            <person name="Pohl T."/>
            <person name="Merkel B.J."/>
            <person name="Hornburger P."/>
            <person name="Mueller R.-W."/>
            <person name="Bruemmer F."/>
            <person name="Labrenz M."/>
            <person name="Spormann A.M."/>
            <person name="Op den Camp H."/>
            <person name="Overmann J."/>
            <person name="Amann R."/>
            <person name="Jetten M.S.M."/>
            <person name="Mascher T."/>
            <person name="Medema M.H."/>
            <person name="Devos D.P."/>
            <person name="Kaster A.-K."/>
            <person name="Ovreas L."/>
            <person name="Rohde M."/>
            <person name="Galperin M.Y."/>
            <person name="Jogler C."/>
        </authorList>
    </citation>
    <scope>NUCLEOTIDE SEQUENCE [LARGE SCALE GENOMIC DNA]</scope>
    <source>
        <strain evidence="3 4">OJF2</strain>
    </source>
</reference>
<evidence type="ECO:0000313" key="3">
    <source>
        <dbReference type="EMBL" id="QEH37838.1"/>
    </source>
</evidence>
<evidence type="ECO:0000313" key="4">
    <source>
        <dbReference type="Proteomes" id="UP000324233"/>
    </source>
</evidence>
<dbReference type="Proteomes" id="UP000324233">
    <property type="component" value="Chromosome"/>
</dbReference>
<dbReference type="Pfam" id="PF00534">
    <property type="entry name" value="Glycos_transf_1"/>
    <property type="match status" value="1"/>
</dbReference>
<dbReference type="KEGG" id="agv:OJF2_64300"/>
<dbReference type="PANTHER" id="PTHR45947">
    <property type="entry name" value="SULFOQUINOVOSYL TRANSFERASE SQD2"/>
    <property type="match status" value="1"/>
</dbReference>
<dbReference type="InterPro" id="IPR050194">
    <property type="entry name" value="Glycosyltransferase_grp1"/>
</dbReference>
<dbReference type="EC" id="2.4.1.250" evidence="3"/>
<feature type="domain" description="Glycosyltransferase subfamily 4-like N-terminal" evidence="2">
    <location>
        <begin position="22"/>
        <end position="184"/>
    </location>
</feature>
<sequence>MPFRGGPPRRLRVAHVVLSLDVGGLERIVVNLVRMGGVLGQEPSVICVEKPGMLASQVDALGAPILCAEKPPGLNYGSVGRIREFLHRLKPDVVHTHQVGALLYAGPAARREKVPVVVHTEHGNRMARQRSLIRRARVGLLWAIGGFYVDRFFCVSEDIADSVRTSCIVPGRKVAVVPNGIDTSIFSWGGDPEVSRRELKIPPDVAVIGTVGRLDEVKSQDLLIRGFSRITDHAPAPHLLLVGDGTERPRLQHLADQLKISDRVHFAGYQSQPERFLGVMNVFALTSRSEGMPLSILEAWAAGLPVVASNVGGIPKLIVDGQTGLLFESGEETALADALSRLLTNTLEAARIGEAGRQHVRSRFDVEVMARNYGAHYEAFLPTRPADVEGEAQGVRAIDV</sequence>
<gene>
    <name evidence="3" type="primary">mshA_8</name>
    <name evidence="3" type="ORF">OJF2_64300</name>
</gene>
<accession>A0A5B9WAY9</accession>